<protein>
    <submittedName>
        <fullName evidence="3">Uncharacterized protein</fullName>
    </submittedName>
</protein>
<organism evidence="3 4">
    <name type="scientific">Kipferlia bialata</name>
    <dbReference type="NCBI Taxonomy" id="797122"/>
    <lineage>
        <taxon>Eukaryota</taxon>
        <taxon>Metamonada</taxon>
        <taxon>Carpediemonas-like organisms</taxon>
        <taxon>Kipferlia</taxon>
    </lineage>
</organism>
<name>A0A9K3CWC1_9EUKA</name>
<feature type="region of interest" description="Disordered" evidence="2">
    <location>
        <begin position="210"/>
        <end position="329"/>
    </location>
</feature>
<dbReference type="EMBL" id="BDIP01001468">
    <property type="protein sequence ID" value="GIQ84468.1"/>
    <property type="molecule type" value="Genomic_DNA"/>
</dbReference>
<proteinExistence type="predicted"/>
<feature type="coiled-coil region" evidence="1">
    <location>
        <begin position="674"/>
        <end position="701"/>
    </location>
</feature>
<feature type="coiled-coil region" evidence="1">
    <location>
        <begin position="601"/>
        <end position="642"/>
    </location>
</feature>
<evidence type="ECO:0000313" key="3">
    <source>
        <dbReference type="EMBL" id="GIQ84468.1"/>
    </source>
</evidence>
<comment type="caution">
    <text evidence="3">The sequence shown here is derived from an EMBL/GenBank/DDBJ whole genome shotgun (WGS) entry which is preliminary data.</text>
</comment>
<dbReference type="Proteomes" id="UP000265618">
    <property type="component" value="Unassembled WGS sequence"/>
</dbReference>
<evidence type="ECO:0000313" key="4">
    <source>
        <dbReference type="Proteomes" id="UP000265618"/>
    </source>
</evidence>
<accession>A0A9K3CWC1</accession>
<feature type="compositionally biased region" description="Low complexity" evidence="2">
    <location>
        <begin position="276"/>
        <end position="291"/>
    </location>
</feature>
<feature type="compositionally biased region" description="Basic and acidic residues" evidence="2">
    <location>
        <begin position="292"/>
        <end position="311"/>
    </location>
</feature>
<reference evidence="3 4" key="1">
    <citation type="journal article" date="2018" name="PLoS ONE">
        <title>The draft genome of Kipferlia bialata reveals reductive genome evolution in fornicate parasites.</title>
        <authorList>
            <person name="Tanifuji G."/>
            <person name="Takabayashi S."/>
            <person name="Kume K."/>
            <person name="Takagi M."/>
            <person name="Nakayama T."/>
            <person name="Kamikawa R."/>
            <person name="Inagaki Y."/>
            <person name="Hashimoto T."/>
        </authorList>
    </citation>
    <scope>NUCLEOTIDE SEQUENCE [LARGE SCALE GENOMIC DNA]</scope>
    <source>
        <strain evidence="3">NY0173</strain>
    </source>
</reference>
<evidence type="ECO:0000256" key="1">
    <source>
        <dbReference type="SAM" id="Coils"/>
    </source>
</evidence>
<sequence>REREREQLSGCAVALAEDLVFDLLVPSVHPTGLGRVPGSGLRSVAVTVPSVEGIIRRTRQTQRSIEATLPRLTGSIMRVWIVALTRGTEKIGQVFVIDTPPIGRGGAVGLSAVTRALRMGTISGTAVEQISGYPASPAMSTRSVLSASSAGSSSSRSAYGGSLCRILSLCAPENVSVVLCLSASRLSVSETTAALRYLEGVTGSDTYLARGERQRESTMGERERERVTGSDTYLARGGGGERQRESAMGEREGNTYQAGLDREREGGVSYTPKLQPTTSMPSSTYTSPYPSSKERTTGVEREGERARDSERIPVGTPLSQSSAGTVGTVGTMRTPSSHYTSTSMPHNMSHNMSHVASNVGHHVANVASSVQARESALLDRLTEAEEGISLQRRQGEETVEREKARLLEVEEALGRAGLERREGYAEMASLQQALNDAEREREEAIARVTEARAAAMRLEGTSIRLRRARDDYAAVSVELKEVRDVLEPLVKEEEREREKQSQLRAAVTMLEGADGTARHERSLLAEVTAEVESLQNHRHDIAAHLATLKTKLADTKQSADREADRADGELARVRAAESNALYTDEQVAARQRDTTYLKEEVERLEVMRDAARNQVRGVSDELARMHSAAQAARDRLDDIQGEEAALGREKEKQEYGERDVQAKERELRWTLQRIAALEHDSDRDRRERERLERERDDVVHQTAIQSRVYQSIGHGMGRGDL</sequence>
<keyword evidence="4" id="KW-1185">Reference proteome</keyword>
<dbReference type="AlphaFoldDB" id="A0A9K3CWC1"/>
<evidence type="ECO:0000256" key="2">
    <source>
        <dbReference type="SAM" id="MobiDB-lite"/>
    </source>
</evidence>
<gene>
    <name evidence="3" type="ORF">KIPB_005962</name>
</gene>
<feature type="compositionally biased region" description="Basic and acidic residues" evidence="2">
    <location>
        <begin position="239"/>
        <end position="253"/>
    </location>
</feature>
<keyword evidence="1" id="KW-0175">Coiled coil</keyword>
<feature type="coiled-coil region" evidence="1">
    <location>
        <begin position="392"/>
        <end position="454"/>
    </location>
</feature>
<feature type="compositionally biased region" description="Basic and acidic residues" evidence="2">
    <location>
        <begin position="210"/>
        <end position="228"/>
    </location>
</feature>
<feature type="non-terminal residue" evidence="3">
    <location>
        <position position="1"/>
    </location>
</feature>